<dbReference type="InterPro" id="IPR022337">
    <property type="entry name" value="Inositol_monophosphatase_SuhB"/>
</dbReference>
<evidence type="ECO:0000256" key="9">
    <source>
        <dbReference type="RuleBase" id="RU364068"/>
    </source>
</evidence>
<dbReference type="Proteomes" id="UP000215188">
    <property type="component" value="Unassembled WGS sequence"/>
</dbReference>
<sequence length="269" mass="29384">MHPMLNVAIKAARRAGNIINRASLNSERIQVTRKQHNDFVTEIDQAAEAAIIDTLKEAFPDHSFLGEETGETPSSNTNQTSNHVWIIDPLDGTTNFIHGFPQYAVSIALAVDGVLQQAVVYDPNRDELFTATRGAGAYVNNRRLRVAGRLKMSEALLGTGFPYREDQNVEEYLEIFAKMTRQCAGLRRPGAASLDLAYVAAGRLDGFFESGLKPWDMAAGILLITESGGLVGNYAGEEGYMQSGEIMAANPRIFGQLVTALRDHSKPQA</sequence>
<comment type="cofactor">
    <cofactor evidence="2 8 9">
        <name>Mg(2+)</name>
        <dbReference type="ChEBI" id="CHEBI:18420"/>
    </cofactor>
</comment>
<accession>A0A229FTI1</accession>
<dbReference type="AlphaFoldDB" id="A0A229FTI1"/>
<dbReference type="GO" id="GO:0046854">
    <property type="term" value="P:phosphatidylinositol phosphate biosynthetic process"/>
    <property type="evidence" value="ECO:0007669"/>
    <property type="project" value="InterPro"/>
</dbReference>
<comment type="caution">
    <text evidence="10">The sequence shown here is derived from an EMBL/GenBank/DDBJ whole genome shotgun (WGS) entry which is preliminary data.</text>
</comment>
<dbReference type="PROSITE" id="PS00630">
    <property type="entry name" value="IMP_2"/>
    <property type="match status" value="1"/>
</dbReference>
<feature type="binding site" evidence="8">
    <location>
        <position position="91"/>
    </location>
    <ligand>
        <name>Mg(2+)</name>
        <dbReference type="ChEBI" id="CHEBI:18420"/>
        <label>1</label>
        <note>catalytic</note>
    </ligand>
</feature>
<dbReference type="EMBL" id="NJGG01000002">
    <property type="protein sequence ID" value="OXL14980.1"/>
    <property type="molecule type" value="Genomic_DNA"/>
</dbReference>
<evidence type="ECO:0000256" key="3">
    <source>
        <dbReference type="ARBA" id="ARBA00009759"/>
    </source>
</evidence>
<feature type="binding site" evidence="8">
    <location>
        <position position="88"/>
    </location>
    <ligand>
        <name>Mg(2+)</name>
        <dbReference type="ChEBI" id="CHEBI:18420"/>
        <label>1</label>
        <note>catalytic</note>
    </ligand>
</feature>
<comment type="subunit">
    <text evidence="7">Homodimer. The rRNA transcription and antitermination complex (rrnTAC) consists of RNA polymerase (RNAP), NusA, NusB, NusE (rpsJ), NusG, SubB, ribosomal protein S4, DNA and precursor rRNA; S4 is more flexible than other subunits.</text>
</comment>
<keyword evidence="6 8" id="KW-0460">Magnesium</keyword>
<dbReference type="GO" id="GO:0046872">
    <property type="term" value="F:metal ion binding"/>
    <property type="evidence" value="ECO:0007669"/>
    <property type="project" value="UniProtKB-KW"/>
</dbReference>
<dbReference type="EC" id="3.1.3.25" evidence="9"/>
<dbReference type="GO" id="GO:0007165">
    <property type="term" value="P:signal transduction"/>
    <property type="evidence" value="ECO:0007669"/>
    <property type="project" value="TreeGrafter"/>
</dbReference>
<name>A0A229FTI1_9BURK</name>
<dbReference type="Gene3D" id="3.40.190.80">
    <property type="match status" value="1"/>
</dbReference>
<dbReference type="InterPro" id="IPR033942">
    <property type="entry name" value="IMPase"/>
</dbReference>
<dbReference type="RefSeq" id="WP_089515988.1">
    <property type="nucleotide sequence ID" value="NZ_NJGG01000002.1"/>
</dbReference>
<proteinExistence type="inferred from homology"/>
<dbReference type="CDD" id="cd01639">
    <property type="entry name" value="IMPase"/>
    <property type="match status" value="1"/>
</dbReference>
<evidence type="ECO:0000313" key="11">
    <source>
        <dbReference type="Proteomes" id="UP000215188"/>
    </source>
</evidence>
<dbReference type="PRINTS" id="PR01959">
    <property type="entry name" value="SBIMPHPHTASE"/>
</dbReference>
<protein>
    <recommendedName>
        <fullName evidence="9">Inositol-1-monophosphatase</fullName>
        <ecNumber evidence="9">3.1.3.25</ecNumber>
    </recommendedName>
</protein>
<gene>
    <name evidence="10" type="ORF">AOC33_06590</name>
</gene>
<organism evidence="10 11">
    <name type="scientific">Polynucleobacter cosmopolitanus</name>
    <dbReference type="NCBI Taxonomy" id="351345"/>
    <lineage>
        <taxon>Bacteria</taxon>
        <taxon>Pseudomonadati</taxon>
        <taxon>Pseudomonadota</taxon>
        <taxon>Betaproteobacteria</taxon>
        <taxon>Burkholderiales</taxon>
        <taxon>Burkholderiaceae</taxon>
        <taxon>Polynucleobacter</taxon>
    </lineage>
</organism>
<evidence type="ECO:0000256" key="6">
    <source>
        <dbReference type="ARBA" id="ARBA00022842"/>
    </source>
</evidence>
<dbReference type="PROSITE" id="PS00629">
    <property type="entry name" value="IMP_1"/>
    <property type="match status" value="1"/>
</dbReference>
<dbReference type="PRINTS" id="PR00377">
    <property type="entry name" value="IMPHPHTASES"/>
</dbReference>
<feature type="binding site" evidence="8">
    <location>
        <position position="67"/>
    </location>
    <ligand>
        <name>Mg(2+)</name>
        <dbReference type="ChEBI" id="CHEBI:18420"/>
        <label>1</label>
        <note>catalytic</note>
    </ligand>
</feature>
<evidence type="ECO:0000256" key="5">
    <source>
        <dbReference type="ARBA" id="ARBA00022801"/>
    </source>
</evidence>
<dbReference type="InterPro" id="IPR000760">
    <property type="entry name" value="Inositol_monophosphatase-like"/>
</dbReference>
<dbReference type="GO" id="GO:0006020">
    <property type="term" value="P:inositol metabolic process"/>
    <property type="evidence" value="ECO:0007669"/>
    <property type="project" value="TreeGrafter"/>
</dbReference>
<reference evidence="10 11" key="1">
    <citation type="submission" date="2017-06" db="EMBL/GenBank/DDBJ databases">
        <title>Reclassification of a Polynucleobacter cosmopolitanus strain isolated from tropical Lake Victoria as Polynucleobacter victoriensis comb. nov.</title>
        <authorList>
            <person name="Hahn M.W."/>
        </authorList>
    </citation>
    <scope>NUCLEOTIDE SEQUENCE [LARGE SCALE GENOMIC DNA]</scope>
    <source>
        <strain evidence="10 11">MWH-MoIso2</strain>
    </source>
</reference>
<evidence type="ECO:0000256" key="1">
    <source>
        <dbReference type="ARBA" id="ARBA00001033"/>
    </source>
</evidence>
<comment type="similarity">
    <text evidence="3 9">Belongs to the inositol monophosphatase superfamily.</text>
</comment>
<dbReference type="PANTHER" id="PTHR20854:SF4">
    <property type="entry name" value="INOSITOL-1-MONOPHOSPHATASE-RELATED"/>
    <property type="match status" value="1"/>
</dbReference>
<dbReference type="OrthoDB" id="9785695at2"/>
<evidence type="ECO:0000256" key="2">
    <source>
        <dbReference type="ARBA" id="ARBA00001946"/>
    </source>
</evidence>
<keyword evidence="11" id="KW-1185">Reference proteome</keyword>
<evidence type="ECO:0000313" key="10">
    <source>
        <dbReference type="EMBL" id="OXL14980.1"/>
    </source>
</evidence>
<feature type="binding site" evidence="8">
    <location>
        <position position="90"/>
    </location>
    <ligand>
        <name>Mg(2+)</name>
        <dbReference type="ChEBI" id="CHEBI:18420"/>
        <label>2</label>
    </ligand>
</feature>
<dbReference type="Pfam" id="PF00459">
    <property type="entry name" value="Inositol_P"/>
    <property type="match status" value="1"/>
</dbReference>
<comment type="catalytic activity">
    <reaction evidence="1 9">
        <text>a myo-inositol phosphate + H2O = myo-inositol + phosphate</text>
        <dbReference type="Rhea" id="RHEA:24056"/>
        <dbReference type="ChEBI" id="CHEBI:15377"/>
        <dbReference type="ChEBI" id="CHEBI:17268"/>
        <dbReference type="ChEBI" id="CHEBI:43474"/>
        <dbReference type="ChEBI" id="CHEBI:84139"/>
        <dbReference type="EC" id="3.1.3.25"/>
    </reaction>
</comment>
<feature type="binding site" evidence="8">
    <location>
        <position position="216"/>
    </location>
    <ligand>
        <name>Mg(2+)</name>
        <dbReference type="ChEBI" id="CHEBI:18420"/>
        <label>1</label>
        <note>catalytic</note>
    </ligand>
</feature>
<keyword evidence="4 8" id="KW-0479">Metal-binding</keyword>
<keyword evidence="5 9" id="KW-0378">Hydrolase</keyword>
<evidence type="ECO:0000256" key="4">
    <source>
        <dbReference type="ARBA" id="ARBA00022723"/>
    </source>
</evidence>
<evidence type="ECO:0000256" key="8">
    <source>
        <dbReference type="PIRSR" id="PIRSR600760-2"/>
    </source>
</evidence>
<dbReference type="PANTHER" id="PTHR20854">
    <property type="entry name" value="INOSITOL MONOPHOSPHATASE"/>
    <property type="match status" value="1"/>
</dbReference>
<dbReference type="FunFam" id="3.30.540.10:FF:000013">
    <property type="entry name" value="Inositol-1-monophosphatase"/>
    <property type="match status" value="1"/>
</dbReference>
<dbReference type="GO" id="GO:0008934">
    <property type="term" value="F:inositol monophosphate 1-phosphatase activity"/>
    <property type="evidence" value="ECO:0007669"/>
    <property type="project" value="InterPro"/>
</dbReference>
<dbReference type="SUPFAM" id="SSF56655">
    <property type="entry name" value="Carbohydrate phosphatase"/>
    <property type="match status" value="1"/>
</dbReference>
<dbReference type="InterPro" id="IPR020583">
    <property type="entry name" value="Inositol_monoP_metal-BS"/>
</dbReference>
<evidence type="ECO:0000256" key="7">
    <source>
        <dbReference type="ARBA" id="ARBA00063608"/>
    </source>
</evidence>
<dbReference type="InterPro" id="IPR020550">
    <property type="entry name" value="Inositol_monophosphatase_CS"/>
</dbReference>
<dbReference type="Gene3D" id="3.30.540.10">
    <property type="entry name" value="Fructose-1,6-Bisphosphatase, subunit A, domain 1"/>
    <property type="match status" value="1"/>
</dbReference>